<feature type="transmembrane region" description="Helical" evidence="7">
    <location>
        <begin position="302"/>
        <end position="322"/>
    </location>
</feature>
<keyword evidence="4 7" id="KW-0812">Transmembrane</keyword>
<comment type="caution">
    <text evidence="8">The sequence shown here is derived from an EMBL/GenBank/DDBJ whole genome shotgun (WGS) entry which is preliminary data.</text>
</comment>
<name>A0AAP8QC93_BRELA</name>
<evidence type="ECO:0000256" key="1">
    <source>
        <dbReference type="ARBA" id="ARBA00004651"/>
    </source>
</evidence>
<dbReference type="PANTHER" id="PTHR43266">
    <property type="entry name" value="MACROLIDE-EFFLUX PROTEIN"/>
    <property type="match status" value="1"/>
</dbReference>
<feature type="transmembrane region" description="Helical" evidence="7">
    <location>
        <begin position="97"/>
        <end position="122"/>
    </location>
</feature>
<dbReference type="CDD" id="cd06173">
    <property type="entry name" value="MFS_MefA_like"/>
    <property type="match status" value="1"/>
</dbReference>
<feature type="transmembrane region" description="Helical" evidence="7">
    <location>
        <begin position="56"/>
        <end position="77"/>
    </location>
</feature>
<accession>A0AAP8QC93</accession>
<proteinExistence type="predicted"/>
<dbReference type="InterPro" id="IPR036259">
    <property type="entry name" value="MFS_trans_sf"/>
</dbReference>
<protein>
    <submittedName>
        <fullName evidence="8">Arabinose ABC transporter permease</fullName>
    </submittedName>
</protein>
<feature type="transmembrane region" description="Helical" evidence="7">
    <location>
        <begin position="240"/>
        <end position="258"/>
    </location>
</feature>
<keyword evidence="5 7" id="KW-1133">Transmembrane helix</keyword>
<feature type="transmembrane region" description="Helical" evidence="7">
    <location>
        <begin position="334"/>
        <end position="356"/>
    </location>
</feature>
<keyword evidence="3" id="KW-1003">Cell membrane</keyword>
<gene>
    <name evidence="8" type="ORF">C4A77_17230</name>
</gene>
<evidence type="ECO:0000256" key="4">
    <source>
        <dbReference type="ARBA" id="ARBA00022692"/>
    </source>
</evidence>
<keyword evidence="6 7" id="KW-0472">Membrane</keyword>
<dbReference type="InterPro" id="IPR011701">
    <property type="entry name" value="MFS"/>
</dbReference>
<dbReference type="GO" id="GO:0022857">
    <property type="term" value="F:transmembrane transporter activity"/>
    <property type="evidence" value="ECO:0007669"/>
    <property type="project" value="InterPro"/>
</dbReference>
<dbReference type="SUPFAM" id="SSF103473">
    <property type="entry name" value="MFS general substrate transporter"/>
    <property type="match status" value="1"/>
</dbReference>
<organism evidence="8 9">
    <name type="scientific">Brevibacillus laterosporus</name>
    <name type="common">Bacillus laterosporus</name>
    <dbReference type="NCBI Taxonomy" id="1465"/>
    <lineage>
        <taxon>Bacteria</taxon>
        <taxon>Bacillati</taxon>
        <taxon>Bacillota</taxon>
        <taxon>Bacilli</taxon>
        <taxon>Bacillales</taxon>
        <taxon>Paenibacillaceae</taxon>
        <taxon>Brevibacillus</taxon>
    </lineage>
</organism>
<feature type="transmembrane region" description="Helical" evidence="7">
    <location>
        <begin position="278"/>
        <end position="295"/>
    </location>
</feature>
<evidence type="ECO:0000313" key="9">
    <source>
        <dbReference type="Proteomes" id="UP000239759"/>
    </source>
</evidence>
<sequence>MVFLEITQRESGSVSVWKNHTFRKLFSAYGISSFGGWFDYIAIMAIVTFEWKSSPLLIALLPISYALPGILLGQVAGVLADRWDKRKVMLASNLLRALFTFSLLFASGVWILYGILLMRATLEVINLPAEQAMTRQIVSDDQLLQATSLNTLIFQLAKIIGPLLGASLLSVTSSQICLVVNGSCLLLACCLLGWIRPTEKESTCGATSQDVHVEKSSDSNKQPFIYAWKDGWSIVLRNKVLLVSLFFMLLVSMTIQFVDSQMSVLVRDIAPLHPEWMGWGIALFGLGAITMIGFLQRRSVMTGYGIAIGISATLIGGCFIWLGSMGAGVDFVFMILPCLIGGAGTGLWSVTSNYLFMNEAPKEAVGRVMGIVQSMSSMVWVIAPLLGGGLVTLVGPSLAFQICGIMLALLGIGAMMLQRYLWPQRKQNVARDINVS</sequence>
<comment type="subcellular location">
    <subcellularLocation>
        <location evidence="1">Cell membrane</location>
        <topology evidence="1">Multi-pass membrane protein</topology>
    </subcellularLocation>
</comment>
<evidence type="ECO:0000313" key="8">
    <source>
        <dbReference type="EMBL" id="PPA93589.1"/>
    </source>
</evidence>
<dbReference type="Proteomes" id="UP000239759">
    <property type="component" value="Unassembled WGS sequence"/>
</dbReference>
<reference evidence="8 9" key="1">
    <citation type="submission" date="2018-02" db="EMBL/GenBank/DDBJ databases">
        <title>Comparative analysis of genomes of three Brevibacillus laterosporus strains producers of potent antimicrobials isolated from silage.</title>
        <authorList>
            <person name="Kojic M."/>
            <person name="Miljkovic M."/>
            <person name="Studholme D."/>
            <person name="Filipic B."/>
        </authorList>
    </citation>
    <scope>NUCLEOTIDE SEQUENCE [LARGE SCALE GENOMIC DNA]</scope>
    <source>
        <strain evidence="8 9">BGSP11</strain>
    </source>
</reference>
<feature type="transmembrane region" description="Helical" evidence="7">
    <location>
        <begin position="26"/>
        <end position="49"/>
    </location>
</feature>
<evidence type="ECO:0000256" key="5">
    <source>
        <dbReference type="ARBA" id="ARBA00022989"/>
    </source>
</evidence>
<keyword evidence="2" id="KW-0813">Transport</keyword>
<feature type="transmembrane region" description="Helical" evidence="7">
    <location>
        <begin position="398"/>
        <end position="417"/>
    </location>
</feature>
<dbReference type="PANTHER" id="PTHR43266:SF2">
    <property type="entry name" value="MAJOR FACILITATOR SUPERFAMILY (MFS) PROFILE DOMAIN-CONTAINING PROTEIN"/>
    <property type="match status" value="1"/>
</dbReference>
<dbReference type="GO" id="GO:0005886">
    <property type="term" value="C:plasma membrane"/>
    <property type="evidence" value="ECO:0007669"/>
    <property type="project" value="UniProtKB-SubCell"/>
</dbReference>
<evidence type="ECO:0000256" key="2">
    <source>
        <dbReference type="ARBA" id="ARBA00022448"/>
    </source>
</evidence>
<dbReference type="Pfam" id="PF07690">
    <property type="entry name" value="MFS_1"/>
    <property type="match status" value="1"/>
</dbReference>
<evidence type="ECO:0000256" key="7">
    <source>
        <dbReference type="SAM" id="Phobius"/>
    </source>
</evidence>
<dbReference type="AlphaFoldDB" id="A0AAP8QC93"/>
<evidence type="ECO:0000256" key="6">
    <source>
        <dbReference type="ARBA" id="ARBA00023136"/>
    </source>
</evidence>
<dbReference type="Gene3D" id="1.20.1250.20">
    <property type="entry name" value="MFS general substrate transporter like domains"/>
    <property type="match status" value="1"/>
</dbReference>
<feature type="transmembrane region" description="Helical" evidence="7">
    <location>
        <begin position="173"/>
        <end position="195"/>
    </location>
</feature>
<evidence type="ECO:0000256" key="3">
    <source>
        <dbReference type="ARBA" id="ARBA00022475"/>
    </source>
</evidence>
<dbReference type="EMBL" id="PRKQ01000023">
    <property type="protein sequence ID" value="PPA93589.1"/>
    <property type="molecule type" value="Genomic_DNA"/>
</dbReference>